<keyword evidence="1" id="KW-0472">Membrane</keyword>
<feature type="transmembrane region" description="Helical" evidence="1">
    <location>
        <begin position="43"/>
        <end position="59"/>
    </location>
</feature>
<proteinExistence type="predicted"/>
<sequence length="77" mass="8841">MFLETLSSAVISRQDRRLGCVIAVTVVFLVYVLPTFFCTCLPFFWFHVFVTLIFGVWGNREEALNYASLAWELAFAP</sequence>
<evidence type="ECO:0000313" key="3">
    <source>
        <dbReference type="Proteomes" id="UP000240760"/>
    </source>
</evidence>
<organism evidence="2 3">
    <name type="scientific">Trichoderma longibrachiatum ATCC 18648</name>
    <dbReference type="NCBI Taxonomy" id="983965"/>
    <lineage>
        <taxon>Eukaryota</taxon>
        <taxon>Fungi</taxon>
        <taxon>Dikarya</taxon>
        <taxon>Ascomycota</taxon>
        <taxon>Pezizomycotina</taxon>
        <taxon>Sordariomycetes</taxon>
        <taxon>Hypocreomycetidae</taxon>
        <taxon>Hypocreales</taxon>
        <taxon>Hypocreaceae</taxon>
        <taxon>Trichoderma</taxon>
    </lineage>
</organism>
<gene>
    <name evidence="2" type="ORF">M440DRAFT_204503</name>
</gene>
<keyword evidence="1" id="KW-0812">Transmembrane</keyword>
<dbReference type="AlphaFoldDB" id="A0A2T4CGW1"/>
<keyword evidence="1" id="KW-1133">Transmembrane helix</keyword>
<feature type="transmembrane region" description="Helical" evidence="1">
    <location>
        <begin position="18"/>
        <end position="37"/>
    </location>
</feature>
<protein>
    <submittedName>
        <fullName evidence="2">Uncharacterized protein</fullName>
    </submittedName>
</protein>
<name>A0A2T4CGW1_TRILO</name>
<evidence type="ECO:0000256" key="1">
    <source>
        <dbReference type="SAM" id="Phobius"/>
    </source>
</evidence>
<dbReference type="Proteomes" id="UP000240760">
    <property type="component" value="Unassembled WGS sequence"/>
</dbReference>
<dbReference type="EMBL" id="KZ679127">
    <property type="protein sequence ID" value="PTB80811.1"/>
    <property type="molecule type" value="Genomic_DNA"/>
</dbReference>
<reference evidence="2 3" key="1">
    <citation type="submission" date="2016-07" db="EMBL/GenBank/DDBJ databases">
        <title>Multiple horizontal gene transfer events from other fungi enriched the ability of initially mycotrophic Trichoderma (Ascomycota) to feed on dead plant biomass.</title>
        <authorList>
            <consortium name="DOE Joint Genome Institute"/>
            <person name="Aerts A."/>
            <person name="Atanasova L."/>
            <person name="Chenthamara K."/>
            <person name="Zhang J."/>
            <person name="Grujic M."/>
            <person name="Henrissat B."/>
            <person name="Kuo A."/>
            <person name="Salamov A."/>
            <person name="Lipzen A."/>
            <person name="Labutti K."/>
            <person name="Barry K."/>
            <person name="Miao Y."/>
            <person name="Rahimi M.J."/>
            <person name="Shen Q."/>
            <person name="Grigoriev I.V."/>
            <person name="Kubicek C.P."/>
            <person name="Druzhinina I.S."/>
        </authorList>
    </citation>
    <scope>NUCLEOTIDE SEQUENCE [LARGE SCALE GENOMIC DNA]</scope>
    <source>
        <strain evidence="2 3">ATCC 18648</strain>
    </source>
</reference>
<evidence type="ECO:0000313" key="2">
    <source>
        <dbReference type="EMBL" id="PTB80811.1"/>
    </source>
</evidence>
<accession>A0A2T4CGW1</accession>
<keyword evidence="3" id="KW-1185">Reference proteome</keyword>